<dbReference type="Pfam" id="PF08846">
    <property type="entry name" value="DUF1816"/>
    <property type="match status" value="1"/>
</dbReference>
<dbReference type="EMBL" id="CP159837">
    <property type="protein sequence ID" value="XCM39670.1"/>
    <property type="molecule type" value="Genomic_DNA"/>
</dbReference>
<dbReference type="InterPro" id="IPR014945">
    <property type="entry name" value="DUF1816"/>
</dbReference>
<protein>
    <submittedName>
        <fullName evidence="1">DUF1816 domain-containing protein</fullName>
    </submittedName>
</protein>
<gene>
    <name evidence="1" type="ORF">ABWT76_002616</name>
</gene>
<reference evidence="1" key="1">
    <citation type="submission" date="2024-07" db="EMBL/GenBank/DDBJ databases">
        <authorList>
            <person name="Kim Y.J."/>
            <person name="Jeong J.Y."/>
        </authorList>
    </citation>
    <scope>NUCLEOTIDE SEQUENCE</scope>
    <source>
        <strain evidence="1">GIHE-MW2</strain>
    </source>
</reference>
<sequence>MKLSEILEDTFSSYMDKAGLAWWIEIITAEPKCIYYFGPFVTKQEAEIAHLGYIEDLEAEGAQGIEVNIQRCHPVELTIFDES</sequence>
<evidence type="ECO:0000313" key="1">
    <source>
        <dbReference type="EMBL" id="XCM39670.1"/>
    </source>
</evidence>
<dbReference type="RefSeq" id="WP_054467477.1">
    <property type="nucleotide sequence ID" value="NZ_CP159837.1"/>
</dbReference>
<organism evidence="1">
    <name type="scientific">Planktothricoides raciborskii GIHE-MW2</name>
    <dbReference type="NCBI Taxonomy" id="2792601"/>
    <lineage>
        <taxon>Bacteria</taxon>
        <taxon>Bacillati</taxon>
        <taxon>Cyanobacteriota</taxon>
        <taxon>Cyanophyceae</taxon>
        <taxon>Oscillatoriophycideae</taxon>
        <taxon>Oscillatoriales</taxon>
        <taxon>Oscillatoriaceae</taxon>
        <taxon>Planktothricoides</taxon>
    </lineage>
</organism>
<dbReference type="AlphaFoldDB" id="A0AAU8JND7"/>
<name>A0AAU8JND7_9CYAN</name>
<proteinExistence type="predicted"/>
<accession>A0AAU8JND7</accession>